<accession>A0A840PNB2</accession>
<keyword evidence="4" id="KW-1185">Reference proteome</keyword>
<sequence length="528" mass="61679">MNHYSMQVQDILHNKHFQKAEVIAGRLGLHNVIKWVHIIEIVNVENFVKGNELVLTTGLGIQNDVDKFLHFVKGLIESNCAALCIEYGQYIQQVPYEVVQLADKHAFPIIVFKEEVAFIEITQELHSLIINRQYAMVSKLESYSEMLNKETLYAQQPEEILKITYKYLEKPLVLKIDGQEPILYPNTSKKQKACLLQKLEEESYVQKLLVQPIHLFEHKYAEVMLVEEKASITEFETLILDRTATALGQLFIRKLYVEEKKGMEDAHWIEGWIEGKHSKDEIHHYLFSQWPSLSLQGGAVFITQFNESFSQQKLDITYYKLLGRSIFEQYGFLTLIIEKKKYIIFILLNKREVSMKDRMKEALSKLGNSEVLAKIHPSSFQFAVGKITNDLHCMHDSFQTALDTLYIKRKVGTPAQFYDDLHLFRLIYNLQKHVDLEQMVEDYLQPLIEFDEKNNGQLLETLEVYLQTNGSKQETARRLYIVRQTLYHRIRKIESLLGEDFMNGEKRLALEFMLLARKFLVPMKKGSA</sequence>
<dbReference type="Proteomes" id="UP000557217">
    <property type="component" value="Unassembled WGS sequence"/>
</dbReference>
<organism evidence="3 4">
    <name type="scientific">Ureibacillus thermosphaericus</name>
    <dbReference type="NCBI Taxonomy" id="51173"/>
    <lineage>
        <taxon>Bacteria</taxon>
        <taxon>Bacillati</taxon>
        <taxon>Bacillota</taxon>
        <taxon>Bacilli</taxon>
        <taxon>Bacillales</taxon>
        <taxon>Caryophanaceae</taxon>
        <taxon>Ureibacillus</taxon>
    </lineage>
</organism>
<dbReference type="PANTHER" id="PTHR33744">
    <property type="entry name" value="CARBOHYDRATE DIACID REGULATOR"/>
    <property type="match status" value="1"/>
</dbReference>
<evidence type="ECO:0000259" key="1">
    <source>
        <dbReference type="Pfam" id="PF07905"/>
    </source>
</evidence>
<dbReference type="Pfam" id="PF13556">
    <property type="entry name" value="HTH_30"/>
    <property type="match status" value="1"/>
</dbReference>
<name>A0A840PNB2_URETH</name>
<reference evidence="3 4" key="1">
    <citation type="submission" date="2020-08" db="EMBL/GenBank/DDBJ databases">
        <title>Genomic Encyclopedia of Type Strains, Phase IV (KMG-IV): sequencing the most valuable type-strain genomes for metagenomic binning, comparative biology and taxonomic classification.</title>
        <authorList>
            <person name="Goeker M."/>
        </authorList>
    </citation>
    <scope>NUCLEOTIDE SEQUENCE [LARGE SCALE GENOMIC DNA]</scope>
    <source>
        <strain evidence="3 4">DSM 10633</strain>
    </source>
</reference>
<gene>
    <name evidence="3" type="ORF">HNR36_000371</name>
</gene>
<dbReference type="InterPro" id="IPR012914">
    <property type="entry name" value="PucR_dom"/>
</dbReference>
<comment type="caution">
    <text evidence="3">The sequence shown here is derived from an EMBL/GenBank/DDBJ whole genome shotgun (WGS) entry which is preliminary data.</text>
</comment>
<dbReference type="Pfam" id="PF07905">
    <property type="entry name" value="PucR"/>
    <property type="match status" value="1"/>
</dbReference>
<dbReference type="EMBL" id="JACHGZ010000002">
    <property type="protein sequence ID" value="MBB5147989.1"/>
    <property type="molecule type" value="Genomic_DNA"/>
</dbReference>
<proteinExistence type="predicted"/>
<dbReference type="InterPro" id="IPR042070">
    <property type="entry name" value="PucR_C-HTH_sf"/>
</dbReference>
<protein>
    <submittedName>
        <fullName evidence="3">Purine catabolism regulator</fullName>
    </submittedName>
</protein>
<dbReference type="InterPro" id="IPR051448">
    <property type="entry name" value="CdaR-like_regulators"/>
</dbReference>
<feature type="domain" description="Purine catabolism PurC-like" evidence="1">
    <location>
        <begin position="10"/>
        <end position="129"/>
    </location>
</feature>
<evidence type="ECO:0000259" key="2">
    <source>
        <dbReference type="Pfam" id="PF13556"/>
    </source>
</evidence>
<evidence type="ECO:0000313" key="3">
    <source>
        <dbReference type="EMBL" id="MBB5147989.1"/>
    </source>
</evidence>
<evidence type="ECO:0000313" key="4">
    <source>
        <dbReference type="Proteomes" id="UP000557217"/>
    </source>
</evidence>
<dbReference type="AlphaFoldDB" id="A0A840PNB2"/>
<dbReference type="InterPro" id="IPR025736">
    <property type="entry name" value="PucR_C-HTH_dom"/>
</dbReference>
<dbReference type="RefSeq" id="WP_168411881.1">
    <property type="nucleotide sequence ID" value="NZ_JAAXPW010000002.1"/>
</dbReference>
<feature type="domain" description="PucR C-terminal helix-turn-helix" evidence="2">
    <location>
        <begin position="458"/>
        <end position="516"/>
    </location>
</feature>
<dbReference type="Gene3D" id="1.10.10.2840">
    <property type="entry name" value="PucR C-terminal helix-turn-helix domain"/>
    <property type="match status" value="1"/>
</dbReference>